<accession>A0A382V8V9</accession>
<evidence type="ECO:0000313" key="1">
    <source>
        <dbReference type="EMBL" id="SVD42919.1"/>
    </source>
</evidence>
<proteinExistence type="predicted"/>
<dbReference type="AlphaFoldDB" id="A0A382V8V9"/>
<gene>
    <name evidence="1" type="ORF">METZ01_LOCUS395773</name>
</gene>
<dbReference type="EMBL" id="UINC01150069">
    <property type="protein sequence ID" value="SVD42919.1"/>
    <property type="molecule type" value="Genomic_DNA"/>
</dbReference>
<feature type="non-terminal residue" evidence="1">
    <location>
        <position position="59"/>
    </location>
</feature>
<protein>
    <submittedName>
        <fullName evidence="1">Uncharacterized protein</fullName>
    </submittedName>
</protein>
<reference evidence="1" key="1">
    <citation type="submission" date="2018-05" db="EMBL/GenBank/DDBJ databases">
        <authorList>
            <person name="Lanie J.A."/>
            <person name="Ng W.-L."/>
            <person name="Kazmierczak K.M."/>
            <person name="Andrzejewski T.M."/>
            <person name="Davidsen T.M."/>
            <person name="Wayne K.J."/>
            <person name="Tettelin H."/>
            <person name="Glass J.I."/>
            <person name="Rusch D."/>
            <person name="Podicherti R."/>
            <person name="Tsui H.-C.T."/>
            <person name="Winkler M.E."/>
        </authorList>
    </citation>
    <scope>NUCLEOTIDE SEQUENCE</scope>
</reference>
<name>A0A382V8V9_9ZZZZ</name>
<sequence>MATSSILPTNSLEEFRIQFNNLVSDVSGITASDTVSGDFSVGGDLTVTGTTSFSGSGAG</sequence>
<organism evidence="1">
    <name type="scientific">marine metagenome</name>
    <dbReference type="NCBI Taxonomy" id="408172"/>
    <lineage>
        <taxon>unclassified sequences</taxon>
        <taxon>metagenomes</taxon>
        <taxon>ecological metagenomes</taxon>
    </lineage>
</organism>